<feature type="compositionally biased region" description="Basic and acidic residues" evidence="1">
    <location>
        <begin position="171"/>
        <end position="180"/>
    </location>
</feature>
<feature type="compositionally biased region" description="Polar residues" evidence="1">
    <location>
        <begin position="35"/>
        <end position="44"/>
    </location>
</feature>
<evidence type="ECO:0000256" key="1">
    <source>
        <dbReference type="SAM" id="MobiDB-lite"/>
    </source>
</evidence>
<proteinExistence type="predicted"/>
<protein>
    <submittedName>
        <fullName evidence="2">Uncharacterized protein</fullName>
    </submittedName>
</protein>
<sequence length="180" mass="20099">MRNTIFPPKEKNANNKAHDGDVAANTHEKKKELSGDSTRFSSEDPNNEKDATLKDLPYTSKGFVENIKEESLSPDEKSDSNENIKGKNIISTNDVDGSDDDELDPEMEENDDSDDDDKTKTMRKKHKKKTRSIFEIYQKVEVIVPHQSSNKSSSRDASSTAASATASPRTCKWDRSASVE</sequence>
<feature type="compositionally biased region" description="Basic residues" evidence="1">
    <location>
        <begin position="121"/>
        <end position="131"/>
    </location>
</feature>
<feature type="region of interest" description="Disordered" evidence="1">
    <location>
        <begin position="1"/>
        <end position="131"/>
    </location>
</feature>
<gene>
    <name evidence="2" type="ORF">PIB30_092248</name>
</gene>
<evidence type="ECO:0000313" key="2">
    <source>
        <dbReference type="EMBL" id="MED6225286.1"/>
    </source>
</evidence>
<feature type="compositionally biased region" description="Basic and acidic residues" evidence="1">
    <location>
        <begin position="8"/>
        <end position="34"/>
    </location>
</feature>
<dbReference type="EMBL" id="JASCZI010273750">
    <property type="protein sequence ID" value="MED6225286.1"/>
    <property type="molecule type" value="Genomic_DNA"/>
</dbReference>
<feature type="region of interest" description="Disordered" evidence="1">
    <location>
        <begin position="144"/>
        <end position="180"/>
    </location>
</feature>
<organism evidence="2 3">
    <name type="scientific">Stylosanthes scabra</name>
    <dbReference type="NCBI Taxonomy" id="79078"/>
    <lineage>
        <taxon>Eukaryota</taxon>
        <taxon>Viridiplantae</taxon>
        <taxon>Streptophyta</taxon>
        <taxon>Embryophyta</taxon>
        <taxon>Tracheophyta</taxon>
        <taxon>Spermatophyta</taxon>
        <taxon>Magnoliopsida</taxon>
        <taxon>eudicotyledons</taxon>
        <taxon>Gunneridae</taxon>
        <taxon>Pentapetalae</taxon>
        <taxon>rosids</taxon>
        <taxon>fabids</taxon>
        <taxon>Fabales</taxon>
        <taxon>Fabaceae</taxon>
        <taxon>Papilionoideae</taxon>
        <taxon>50 kb inversion clade</taxon>
        <taxon>dalbergioids sensu lato</taxon>
        <taxon>Dalbergieae</taxon>
        <taxon>Pterocarpus clade</taxon>
        <taxon>Stylosanthes</taxon>
    </lineage>
</organism>
<reference evidence="2 3" key="1">
    <citation type="journal article" date="2023" name="Plants (Basel)">
        <title>Bridging the Gap: Combining Genomics and Transcriptomics Approaches to Understand Stylosanthes scabra, an Orphan Legume from the Brazilian Caatinga.</title>
        <authorList>
            <person name="Ferreira-Neto J.R.C."/>
            <person name="da Silva M.D."/>
            <person name="Binneck E."/>
            <person name="de Melo N.F."/>
            <person name="da Silva R.H."/>
            <person name="de Melo A.L.T.M."/>
            <person name="Pandolfi V."/>
            <person name="Bustamante F.O."/>
            <person name="Brasileiro-Vidal A.C."/>
            <person name="Benko-Iseppon A.M."/>
        </authorList>
    </citation>
    <scope>NUCLEOTIDE SEQUENCE [LARGE SCALE GENOMIC DNA]</scope>
    <source>
        <tissue evidence="2">Leaves</tissue>
    </source>
</reference>
<evidence type="ECO:0000313" key="3">
    <source>
        <dbReference type="Proteomes" id="UP001341840"/>
    </source>
</evidence>
<keyword evidence="3" id="KW-1185">Reference proteome</keyword>
<name>A0ABU6ZU56_9FABA</name>
<accession>A0ABU6ZU56</accession>
<feature type="compositionally biased region" description="Acidic residues" evidence="1">
    <location>
        <begin position="96"/>
        <end position="116"/>
    </location>
</feature>
<feature type="compositionally biased region" description="Low complexity" evidence="1">
    <location>
        <begin position="148"/>
        <end position="167"/>
    </location>
</feature>
<dbReference type="Proteomes" id="UP001341840">
    <property type="component" value="Unassembled WGS sequence"/>
</dbReference>
<comment type="caution">
    <text evidence="2">The sequence shown here is derived from an EMBL/GenBank/DDBJ whole genome shotgun (WGS) entry which is preliminary data.</text>
</comment>
<feature type="compositionally biased region" description="Basic and acidic residues" evidence="1">
    <location>
        <begin position="66"/>
        <end position="85"/>
    </location>
</feature>